<keyword evidence="4" id="KW-1185">Reference proteome</keyword>
<dbReference type="EMBL" id="FRAT01000013">
    <property type="protein sequence ID" value="SHL66068.1"/>
    <property type="molecule type" value="Genomic_DNA"/>
</dbReference>
<dbReference type="EMBL" id="FOKU01000015">
    <property type="protein sequence ID" value="SFC62539.1"/>
    <property type="molecule type" value="Genomic_DNA"/>
</dbReference>
<dbReference type="RefSeq" id="WP_072882897.1">
    <property type="nucleotide sequence ID" value="NZ_FOKU01000015.1"/>
</dbReference>
<accession>A0A1M7CFR0</accession>
<accession>A0A3A1NWS4</accession>
<dbReference type="OrthoDB" id="1442602at2"/>
<evidence type="ECO:0000313" key="3">
    <source>
        <dbReference type="Proteomes" id="UP000184031"/>
    </source>
</evidence>
<sequence length="110" mass="12601">MIFDKEGTTTIVFQEKTSLSTFMANLKDAYPKLKHDNIVVNLFSFNKLTTNDILEFLDISNTHKVSGKSFVLVTDRVSYDEVPDEISLVPTLQEAKDLIEMEEIERDLDL</sequence>
<evidence type="ECO:0000313" key="1">
    <source>
        <dbReference type="EMBL" id="SFC62539.1"/>
    </source>
</evidence>
<dbReference type="Proteomes" id="UP000184031">
    <property type="component" value="Unassembled WGS sequence"/>
</dbReference>
<gene>
    <name evidence="1" type="ORF">SAMN04487891_11583</name>
    <name evidence="2" type="ORF">SAMN05216293_4014</name>
</gene>
<evidence type="ECO:0000313" key="4">
    <source>
        <dbReference type="Proteomes" id="UP000198940"/>
    </source>
</evidence>
<protein>
    <submittedName>
        <fullName evidence="2">Uncharacterized protein</fullName>
    </submittedName>
</protein>
<proteinExistence type="predicted"/>
<organism evidence="2 3">
    <name type="scientific">Flagellimonas taeanensis</name>
    <dbReference type="NCBI Taxonomy" id="1005926"/>
    <lineage>
        <taxon>Bacteria</taxon>
        <taxon>Pseudomonadati</taxon>
        <taxon>Bacteroidota</taxon>
        <taxon>Flavobacteriia</taxon>
        <taxon>Flavobacteriales</taxon>
        <taxon>Flavobacteriaceae</taxon>
        <taxon>Flagellimonas</taxon>
    </lineage>
</organism>
<dbReference type="AlphaFoldDB" id="A0A1M7CFR0"/>
<evidence type="ECO:0000313" key="2">
    <source>
        <dbReference type="EMBL" id="SHL66068.1"/>
    </source>
</evidence>
<name>A0A1M7CFR0_9FLAO</name>
<dbReference type="STRING" id="1055723.SAMN05216293_4014"/>
<dbReference type="Proteomes" id="UP000198940">
    <property type="component" value="Unassembled WGS sequence"/>
</dbReference>
<comment type="caution">
    <text evidence="2">The sequence shown here is derived from an EMBL/GenBank/DDBJ whole genome shotgun (WGS) entry which is preliminary data.</text>
</comment>
<reference evidence="2 3" key="1">
    <citation type="submission" date="2016-11" db="EMBL/GenBank/DDBJ databases">
        <authorList>
            <person name="Varghese N."/>
            <person name="Submissions S."/>
        </authorList>
    </citation>
    <scope>NUCLEOTIDE SEQUENCE [LARGE SCALE GENOMIC DNA]</scope>
    <source>
        <strain evidence="2 3">CGMCC 1.12174</strain>
        <strain evidence="1 4">DSM 26351</strain>
    </source>
</reference>